<dbReference type="Gene3D" id="3.40.50.12030">
    <property type="entry name" value="Uncharacterised protein family UPF0261, NC domain"/>
    <property type="match status" value="1"/>
</dbReference>
<dbReference type="EMBL" id="MU006307">
    <property type="protein sequence ID" value="KAF2850338.1"/>
    <property type="molecule type" value="Genomic_DNA"/>
</dbReference>
<accession>A0A6A7B7S2</accession>
<evidence type="ECO:0000313" key="3">
    <source>
        <dbReference type="EMBL" id="KAF2850338.1"/>
    </source>
</evidence>
<dbReference type="OrthoDB" id="10264588at2759"/>
<dbReference type="PANTHER" id="PTHR31862:SF1">
    <property type="entry name" value="UPF0261 DOMAIN PROTEIN (AFU_ORTHOLOGUE AFUA_1G10120)"/>
    <property type="match status" value="1"/>
</dbReference>
<dbReference type="InterPro" id="IPR044122">
    <property type="entry name" value="UPF0261_N"/>
</dbReference>
<dbReference type="Pfam" id="PF06792">
    <property type="entry name" value="UPF0261"/>
    <property type="match status" value="1"/>
</dbReference>
<organism evidence="3 4">
    <name type="scientific">Plenodomus tracheiphilus IPT5</name>
    <dbReference type="NCBI Taxonomy" id="1408161"/>
    <lineage>
        <taxon>Eukaryota</taxon>
        <taxon>Fungi</taxon>
        <taxon>Dikarya</taxon>
        <taxon>Ascomycota</taxon>
        <taxon>Pezizomycotina</taxon>
        <taxon>Dothideomycetes</taxon>
        <taxon>Pleosporomycetidae</taxon>
        <taxon>Pleosporales</taxon>
        <taxon>Pleosporineae</taxon>
        <taxon>Leptosphaeriaceae</taxon>
        <taxon>Plenodomus</taxon>
    </lineage>
</organism>
<dbReference type="InterPro" id="IPR051353">
    <property type="entry name" value="Tobamovirus_resist_UPF0261"/>
</dbReference>
<dbReference type="AlphaFoldDB" id="A0A6A7B7S2"/>
<dbReference type="NCBIfam" id="NF002674">
    <property type="entry name" value="PRK02399.1-2"/>
    <property type="match status" value="1"/>
</dbReference>
<gene>
    <name evidence="3" type="ORF">T440DRAFT_111097</name>
</gene>
<dbReference type="CDD" id="cd15488">
    <property type="entry name" value="Tm-1-like"/>
    <property type="match status" value="1"/>
</dbReference>
<dbReference type="InterPro" id="IPR056778">
    <property type="entry name" value="UPF0261_C"/>
</dbReference>
<evidence type="ECO:0000259" key="2">
    <source>
        <dbReference type="Pfam" id="PF23189"/>
    </source>
</evidence>
<dbReference type="PANTHER" id="PTHR31862">
    <property type="entry name" value="UPF0261 DOMAIN PROTEIN (AFU_ORTHOLOGUE AFUA_1G10120)"/>
    <property type="match status" value="1"/>
</dbReference>
<proteinExistence type="predicted"/>
<keyword evidence="4" id="KW-1185">Reference proteome</keyword>
<reference evidence="3" key="1">
    <citation type="submission" date="2020-01" db="EMBL/GenBank/DDBJ databases">
        <authorList>
            <consortium name="DOE Joint Genome Institute"/>
            <person name="Haridas S."/>
            <person name="Albert R."/>
            <person name="Binder M."/>
            <person name="Bloem J."/>
            <person name="Labutti K."/>
            <person name="Salamov A."/>
            <person name="Andreopoulos B."/>
            <person name="Baker S.E."/>
            <person name="Barry K."/>
            <person name="Bills G."/>
            <person name="Bluhm B.H."/>
            <person name="Cannon C."/>
            <person name="Castanera R."/>
            <person name="Culley D.E."/>
            <person name="Daum C."/>
            <person name="Ezra D."/>
            <person name="Gonzalez J.B."/>
            <person name="Henrissat B."/>
            <person name="Kuo A."/>
            <person name="Liang C."/>
            <person name="Lipzen A."/>
            <person name="Lutzoni F."/>
            <person name="Magnuson J."/>
            <person name="Mondo S."/>
            <person name="Nolan M."/>
            <person name="Ohm R."/>
            <person name="Pangilinan J."/>
            <person name="Park H.-J."/>
            <person name="Ramirez L."/>
            <person name="Alfaro M."/>
            <person name="Sun H."/>
            <person name="Tritt A."/>
            <person name="Yoshinaga Y."/>
            <person name="Zwiers L.-H."/>
            <person name="Turgeon B.G."/>
            <person name="Goodwin S.B."/>
            <person name="Spatafora J.W."/>
            <person name="Crous P.W."/>
            <person name="Grigoriev I.V."/>
        </authorList>
    </citation>
    <scope>NUCLEOTIDE SEQUENCE</scope>
    <source>
        <strain evidence="3">IPT5</strain>
    </source>
</reference>
<feature type="domain" description="UPF0261" evidence="1">
    <location>
        <begin position="4"/>
        <end position="176"/>
    </location>
</feature>
<sequence length="357" mass="38271">MMRTIVILGTCDTKLDELLFLRSEVLRQNVNVTLIDVGRHPIKHDAISMGQRKLLQDYGSNEELGQLPRGEVIKIMATCATTAVKRIFKAGQAHGIIAAGGSGGTSLAAQVMRDALPIGVPKLIVSTIASGDTGPIVRETDITLMYSVVDVAGLNQVLRNILSNAGAAIVGMAQAYALRAQKSEPSSKKRVGMTMFGVTTPAVDTIRNHLESSYDIEIYVFHATGHGGKAMERLIREGGLDAVLDLTTTEVCDHVTGGVMSAGPHRLEAAAEAGIPNIISIGATDMSNFGPINTVPERYKDRTLYEHNPVVTLMRTSKEEAGQVGAFIAAKIRKHAKDPRAIEVWLPKGGWSSHCGR</sequence>
<feature type="domain" description="UPF0261" evidence="2">
    <location>
        <begin position="188"/>
        <end position="353"/>
    </location>
</feature>
<evidence type="ECO:0000259" key="1">
    <source>
        <dbReference type="Pfam" id="PF06792"/>
    </source>
</evidence>
<dbReference type="Proteomes" id="UP000799423">
    <property type="component" value="Unassembled WGS sequence"/>
</dbReference>
<dbReference type="Gene3D" id="3.40.50.12020">
    <property type="entry name" value="Uncharacterised protein family UPF0261, NN domain"/>
    <property type="match status" value="1"/>
</dbReference>
<dbReference type="Pfam" id="PF23189">
    <property type="entry name" value="UPF0261_C"/>
    <property type="match status" value="1"/>
</dbReference>
<evidence type="ECO:0000313" key="4">
    <source>
        <dbReference type="Proteomes" id="UP000799423"/>
    </source>
</evidence>
<protein>
    <submittedName>
        <fullName evidence="3">UPF0261-domain-containing protein</fullName>
    </submittedName>
</protein>
<name>A0A6A7B7S2_9PLEO</name>